<dbReference type="Proteomes" id="UP000286415">
    <property type="component" value="Unassembled WGS sequence"/>
</dbReference>
<protein>
    <submittedName>
        <fullName evidence="1">Uncharacterized protein</fullName>
    </submittedName>
</protein>
<gene>
    <name evidence="1" type="ORF">CSKR_114192</name>
</gene>
<sequence length="135" mass="15102">MHCVWYHIISSYVEQLGKLGSKHCQEASITGDSFHLTCFIIDVIVRWTQEQAFGNVFNKRSMTLLTGTRSQQPYCKQVSAKSQGGRRGHRTVLLTLNQSRPAVVQRLVGVDSWMDLTTQTSSVSAVCLVESPLDD</sequence>
<evidence type="ECO:0000313" key="1">
    <source>
        <dbReference type="EMBL" id="KAG5446734.1"/>
    </source>
</evidence>
<name>A0A3R7D0I1_CLOSI</name>
<accession>A0A3R7D0I1</accession>
<keyword evidence="2" id="KW-1185">Reference proteome</keyword>
<dbReference type="InParanoid" id="A0A3R7D0I1"/>
<reference evidence="1 2" key="1">
    <citation type="journal article" date="2018" name="Biotechnol. Adv.">
        <title>Improved genomic resources and new bioinformatic workflow for the carcinogenic parasite Clonorchis sinensis: Biotechnological implications.</title>
        <authorList>
            <person name="Wang D."/>
            <person name="Korhonen P.K."/>
            <person name="Gasser R.B."/>
            <person name="Young N.D."/>
        </authorList>
    </citation>
    <scope>NUCLEOTIDE SEQUENCE [LARGE SCALE GENOMIC DNA]</scope>
    <source>
        <strain evidence="1">Cs-k2</strain>
    </source>
</reference>
<proteinExistence type="predicted"/>
<dbReference type="AlphaFoldDB" id="A0A3R7D0I1"/>
<reference evidence="1 2" key="2">
    <citation type="journal article" date="2021" name="Genomics">
        <title>High-quality reference genome for Clonorchis sinensis.</title>
        <authorList>
            <person name="Young N.D."/>
            <person name="Stroehlein A.J."/>
            <person name="Kinkar L."/>
            <person name="Wang T."/>
            <person name="Sohn W.M."/>
            <person name="Chang B.C.H."/>
            <person name="Kaur P."/>
            <person name="Weisz D."/>
            <person name="Dudchenko O."/>
            <person name="Aiden E.L."/>
            <person name="Korhonen P.K."/>
            <person name="Gasser R.B."/>
        </authorList>
    </citation>
    <scope>NUCLEOTIDE SEQUENCE [LARGE SCALE GENOMIC DNA]</scope>
    <source>
        <strain evidence="1">Cs-k2</strain>
    </source>
</reference>
<dbReference type="EMBL" id="NIRI02000056">
    <property type="protein sequence ID" value="KAG5446734.1"/>
    <property type="molecule type" value="Genomic_DNA"/>
</dbReference>
<evidence type="ECO:0000313" key="2">
    <source>
        <dbReference type="Proteomes" id="UP000286415"/>
    </source>
</evidence>
<comment type="caution">
    <text evidence="1">The sequence shown here is derived from an EMBL/GenBank/DDBJ whole genome shotgun (WGS) entry which is preliminary data.</text>
</comment>
<organism evidence="1 2">
    <name type="scientific">Clonorchis sinensis</name>
    <name type="common">Chinese liver fluke</name>
    <dbReference type="NCBI Taxonomy" id="79923"/>
    <lineage>
        <taxon>Eukaryota</taxon>
        <taxon>Metazoa</taxon>
        <taxon>Spiralia</taxon>
        <taxon>Lophotrochozoa</taxon>
        <taxon>Platyhelminthes</taxon>
        <taxon>Trematoda</taxon>
        <taxon>Digenea</taxon>
        <taxon>Opisthorchiida</taxon>
        <taxon>Opisthorchiata</taxon>
        <taxon>Opisthorchiidae</taxon>
        <taxon>Clonorchis</taxon>
    </lineage>
</organism>